<evidence type="ECO:0000313" key="1">
    <source>
        <dbReference type="EMBL" id="MDH0144610.1"/>
    </source>
</evidence>
<dbReference type="Proteomes" id="UP001158058">
    <property type="component" value="Unassembled WGS sequence"/>
</dbReference>
<protein>
    <submittedName>
        <fullName evidence="1">Uncharacterized protein</fullName>
    </submittedName>
</protein>
<dbReference type="EMBL" id="JAODZF010000019">
    <property type="protein sequence ID" value="MDH0144610.1"/>
    <property type="molecule type" value="Genomic_DNA"/>
</dbReference>
<accession>A0AB73I367</accession>
<evidence type="ECO:0000313" key="2">
    <source>
        <dbReference type="Proteomes" id="UP001158058"/>
    </source>
</evidence>
<reference evidence="1" key="1">
    <citation type="submission" date="2022-09" db="EMBL/GenBank/DDBJ databases">
        <title>Intensive care unit water sources are persistently colonized with multi-drug resistant bacteria and are the site of extensive horizontal gene transfer of antibiotic resistance genes.</title>
        <authorList>
            <person name="Diorio-Toth L."/>
        </authorList>
    </citation>
    <scope>NUCLEOTIDE SEQUENCE</scope>
    <source>
        <strain evidence="1">GD04146</strain>
    </source>
</reference>
<dbReference type="RefSeq" id="WP_280003446.1">
    <property type="nucleotide sequence ID" value="NZ_JAODZF010000019.1"/>
</dbReference>
<organism evidence="1 2">
    <name type="scientific">Aquipseudomonas alcaligenes</name>
    <name type="common">Pseudomonas alcaligenes</name>
    <dbReference type="NCBI Taxonomy" id="43263"/>
    <lineage>
        <taxon>Bacteria</taxon>
        <taxon>Pseudomonadati</taxon>
        <taxon>Pseudomonadota</taxon>
        <taxon>Gammaproteobacteria</taxon>
        <taxon>Pseudomonadales</taxon>
        <taxon>Pseudomonadaceae</taxon>
        <taxon>Aquipseudomonas</taxon>
    </lineage>
</organism>
<sequence>MNIELIRRLCLARHLFELGTSSLRTSNDMHLFAAVNLMQDAVEAFLIGIAEEVAADIDQNTKYDKYFTQIDAKINPKQLPFKLPLMRLNRVRVDSKHYGIQPSRDECNRLSVSVREFLEEVSTSVLGVSFSTISALDLLDEGEPKDHLVAAKQALESGDYVGCAVECRKAIYIEVESKYDISEYKDGKPKGLLAGFTLAPFYARSAEYIAKNVREPTDYIVFDHARVDQELLTNRVDVTEFWNIWRLTPQLYRFNDGVWVVKHDLDKLNPDTISDKAPYIYATTVDVLLAMHTSRRKTKSNEYTAYSLELTQDAVPVYEKADEGSKLVGHTRAGQSSIGTDYYVPGLNGDGPYWFVRHIEKGYFILGYIHNSYVK</sequence>
<gene>
    <name evidence="1" type="ORF">N7380_20035</name>
</gene>
<name>A0AB73I367_AQUAC</name>
<dbReference type="AlphaFoldDB" id="A0AB73I367"/>
<comment type="caution">
    <text evidence="1">The sequence shown here is derived from an EMBL/GenBank/DDBJ whole genome shotgun (WGS) entry which is preliminary data.</text>
</comment>
<proteinExistence type="predicted"/>